<dbReference type="Gene3D" id="1.20.1280.50">
    <property type="match status" value="1"/>
</dbReference>
<dbReference type="Gene3D" id="2.40.50.120">
    <property type="match status" value="1"/>
</dbReference>
<dbReference type="PROSITE" id="PS01180">
    <property type="entry name" value="CUB"/>
    <property type="match status" value="2"/>
</dbReference>
<feature type="domain" description="NTR" evidence="12">
    <location>
        <begin position="947"/>
        <end position="1066"/>
    </location>
</feature>
<evidence type="ECO:0000313" key="14">
    <source>
        <dbReference type="Proteomes" id="UP001166674"/>
    </source>
</evidence>
<gene>
    <name evidence="13" type="ORF">SUZIE_179175</name>
</gene>
<dbReference type="Gene3D" id="2.130.10.30">
    <property type="entry name" value="Regulator of chromosome condensation 1/beta-lactamase-inhibitor protein II"/>
    <property type="match status" value="1"/>
</dbReference>
<dbReference type="PANTHER" id="PTHR47004">
    <property type="entry name" value="F-BOX ONLY PROTEIN 24"/>
    <property type="match status" value="1"/>
</dbReference>
<evidence type="ECO:0000256" key="5">
    <source>
        <dbReference type="ARBA" id="ARBA00023157"/>
    </source>
</evidence>
<dbReference type="Pfam" id="PF12937">
    <property type="entry name" value="F-box-like"/>
    <property type="match status" value="1"/>
</dbReference>
<dbReference type="CDD" id="cd03576">
    <property type="entry name" value="NTR_PCOLCE"/>
    <property type="match status" value="1"/>
</dbReference>
<comment type="subcellular location">
    <subcellularLocation>
        <location evidence="1">Secreted</location>
    </subcellularLocation>
</comment>
<comment type="caution">
    <text evidence="13">The sequence shown here is derived from an EMBL/GenBank/DDBJ whole genome shotgun (WGS) entry which is preliminary data.</text>
</comment>
<feature type="disulfide bond" evidence="7">
    <location>
        <begin position="763"/>
        <end position="790"/>
    </location>
</feature>
<dbReference type="SMART" id="SM00643">
    <property type="entry name" value="C345C"/>
    <property type="match status" value="1"/>
</dbReference>
<accession>A0AA41T5K5</accession>
<dbReference type="AlphaFoldDB" id="A0AA41T5K5"/>
<dbReference type="Pfam" id="PF00415">
    <property type="entry name" value="RCC1"/>
    <property type="match status" value="1"/>
</dbReference>
<keyword evidence="2" id="KW-0964">Secreted</keyword>
<name>A0AA41T5K5_SCICA</name>
<evidence type="ECO:0000256" key="7">
    <source>
        <dbReference type="PROSITE-ProRule" id="PRU00059"/>
    </source>
</evidence>
<dbReference type="Proteomes" id="UP001166674">
    <property type="component" value="Unassembled WGS sequence"/>
</dbReference>
<proteinExistence type="predicted"/>
<organism evidence="13 14">
    <name type="scientific">Sciurus carolinensis</name>
    <name type="common">Eastern gray squirrel</name>
    <dbReference type="NCBI Taxonomy" id="30640"/>
    <lineage>
        <taxon>Eukaryota</taxon>
        <taxon>Metazoa</taxon>
        <taxon>Chordata</taxon>
        <taxon>Craniata</taxon>
        <taxon>Vertebrata</taxon>
        <taxon>Euteleostomi</taxon>
        <taxon>Mammalia</taxon>
        <taxon>Eutheria</taxon>
        <taxon>Euarchontoglires</taxon>
        <taxon>Glires</taxon>
        <taxon>Rodentia</taxon>
        <taxon>Sciuromorpha</taxon>
        <taxon>Sciuridae</taxon>
        <taxon>Sciurinae</taxon>
        <taxon>Sciurini</taxon>
        <taxon>Sciurus</taxon>
    </lineage>
</organism>
<dbReference type="InterPro" id="IPR001810">
    <property type="entry name" value="F-box_dom"/>
</dbReference>
<dbReference type="PROSITE" id="PS50012">
    <property type="entry name" value="RCC1_3"/>
    <property type="match status" value="1"/>
</dbReference>
<dbReference type="CDD" id="cd00041">
    <property type="entry name" value="CUB"/>
    <property type="match status" value="2"/>
</dbReference>
<evidence type="ECO:0000256" key="8">
    <source>
        <dbReference type="PROSITE-ProRule" id="PRU00235"/>
    </source>
</evidence>
<dbReference type="InterPro" id="IPR000408">
    <property type="entry name" value="Reg_chr_condens"/>
</dbReference>
<dbReference type="GO" id="GO:0005576">
    <property type="term" value="C:extracellular region"/>
    <property type="evidence" value="ECO:0007669"/>
    <property type="project" value="UniProtKB-SubCell"/>
</dbReference>
<dbReference type="SUPFAM" id="SSF50985">
    <property type="entry name" value="RCC1/BLIP-II"/>
    <property type="match status" value="1"/>
</dbReference>
<keyword evidence="6" id="KW-0325">Glycoprotein</keyword>
<dbReference type="PROSITE" id="PS50181">
    <property type="entry name" value="FBOX"/>
    <property type="match status" value="1"/>
</dbReference>
<dbReference type="Pfam" id="PF01759">
    <property type="entry name" value="NTR"/>
    <property type="match status" value="1"/>
</dbReference>
<dbReference type="FunFam" id="2.60.120.290:FF:000026">
    <property type="entry name" value="Procollagen C-endopeptidase enhancer 2"/>
    <property type="match status" value="1"/>
</dbReference>
<evidence type="ECO:0000256" key="9">
    <source>
        <dbReference type="SAM" id="MobiDB-lite"/>
    </source>
</evidence>
<evidence type="ECO:0000256" key="3">
    <source>
        <dbReference type="ARBA" id="ARBA00022729"/>
    </source>
</evidence>
<dbReference type="InterPro" id="IPR008993">
    <property type="entry name" value="TIMP-like_OB-fold"/>
</dbReference>
<keyword evidence="3" id="KW-0732">Signal</keyword>
<reference evidence="13" key="1">
    <citation type="submission" date="2020-03" db="EMBL/GenBank/DDBJ databases">
        <title>Studies in the Genomics of Life Span.</title>
        <authorList>
            <person name="Glass D."/>
        </authorList>
    </citation>
    <scope>NUCLEOTIDE SEQUENCE</scope>
    <source>
        <strain evidence="13">SUZIE</strain>
        <tissue evidence="13">Muscle</tissue>
    </source>
</reference>
<feature type="domain" description="F-box" evidence="11">
    <location>
        <begin position="47"/>
        <end position="93"/>
    </location>
</feature>
<feature type="domain" description="CUB" evidence="10">
    <location>
        <begin position="620"/>
        <end position="732"/>
    </location>
</feature>
<feature type="repeat" description="RCC1" evidence="8">
    <location>
        <begin position="388"/>
        <end position="437"/>
    </location>
</feature>
<keyword evidence="5 7" id="KW-1015">Disulfide bond</keyword>
<dbReference type="EMBL" id="JAATJV010394399">
    <property type="protein sequence ID" value="MBZ3884685.1"/>
    <property type="molecule type" value="Genomic_DNA"/>
</dbReference>
<dbReference type="SUPFAM" id="SSF81383">
    <property type="entry name" value="F-box domain"/>
    <property type="match status" value="1"/>
</dbReference>
<protein>
    <submittedName>
        <fullName evidence="13">F-box only protein 24</fullName>
    </submittedName>
</protein>
<evidence type="ECO:0000256" key="4">
    <source>
        <dbReference type="ARBA" id="ARBA00022737"/>
    </source>
</evidence>
<evidence type="ECO:0000259" key="11">
    <source>
        <dbReference type="PROSITE" id="PS50181"/>
    </source>
</evidence>
<dbReference type="SUPFAM" id="SSF49854">
    <property type="entry name" value="Spermadhesin, CUB domain"/>
    <property type="match status" value="2"/>
</dbReference>
<evidence type="ECO:0000256" key="2">
    <source>
        <dbReference type="ARBA" id="ARBA00022525"/>
    </source>
</evidence>
<comment type="caution">
    <text evidence="7">Lacks conserved residue(s) required for the propagation of feature annotation.</text>
</comment>
<feature type="region of interest" description="Disordered" evidence="9">
    <location>
        <begin position="876"/>
        <end position="947"/>
    </location>
</feature>
<dbReference type="InterPro" id="IPR035814">
    <property type="entry name" value="NTR_PCOLCE"/>
</dbReference>
<dbReference type="InterPro" id="IPR000859">
    <property type="entry name" value="CUB_dom"/>
</dbReference>
<dbReference type="GO" id="GO:1990830">
    <property type="term" value="P:cellular response to leukemia inhibitory factor"/>
    <property type="evidence" value="ECO:0007669"/>
    <property type="project" value="UniProtKB-ARBA"/>
</dbReference>
<keyword evidence="4" id="KW-0677">Repeat</keyword>
<dbReference type="Pfam" id="PF00431">
    <property type="entry name" value="CUB"/>
    <property type="match status" value="2"/>
</dbReference>
<evidence type="ECO:0000256" key="6">
    <source>
        <dbReference type="ARBA" id="ARBA00023180"/>
    </source>
</evidence>
<evidence type="ECO:0000259" key="12">
    <source>
        <dbReference type="PROSITE" id="PS50189"/>
    </source>
</evidence>
<dbReference type="CDD" id="cd22098">
    <property type="entry name" value="F-box_FBXO24"/>
    <property type="match status" value="1"/>
</dbReference>
<sequence>MVRRSRRQKLQKWTGLCGREEGLRVKRSCPSCGPEPGGQEKKGRGNPISVQLFPPELVEHIISFLPVRDVIALGQTCHYFHEVCDAEGVWRRICRRLSPRLREQGSGVRPWKRAAILNYTKGLYFQAFGGRRRCLSKSVAPLLAHGYRRFLPTKDHVFILDYVGTLFFLKNALVSSTLGQIQWKRACRYVVLCRGAKDFASDPRCDTVYRKYLYVLATREQPGVVGTTSSRACDCVEVYLQSSGQRVFKMTFHHSMSFKQIVLVGQETQRALLLLTEEGKIYSLVVNETQLDQPRSYTVQLALRKVSRCLPHLRVTCMASNQSSTLYITDQGGVYFEVHTPGVYRDLFGTLQAFDPLDQQMPLALSLPAKILFCALGYNHLGLVDEFGRIFMQGNNRYGQLGTGDKMDRGEPTQVHYLQCPIALWCGLNHSLVLSQGSDFSKELLGCGCGAGGRLPGWPKGSASFVKLHVKVPLCACSLCSTRECLYMLSSHDIEHYPAYRDLPASRVVGSPEPSLGTGAPQDPGGAARACEEYLSQIHSCPTLQDRMEKMKEIVGWMPLMAAQKDFFWEALDMLQRAAGDLTRSFLTLKPWPAFWNNSVSIRYLVPGFGSSVYRPVFLCGGDVTGESGYVASEGFPNLYPPNKECIWTITVPEGQTVSLSFRVFDLELHPSCRYDALEVFAGSGTSGQRLGRFCGTFRPAPIVAPGNQVTLRMTADEGTGGRGFLLWYSGRATSGTGARRKWVMDPRVEWAAWGYWDEHQFCGGRLEKAQGTLTTPNWPESDYPPGISCSWHIIAPPDQVISLTFGKFDLEPDTYCRYDSVSVFNGAVSDDAKRLGKFCGDTSPGPISSEGNELLVQFVSDLSVTADGFSASYRTVPRGTAEKGPVPSPGKDTKPGSPPLGPGPKSGAGPKIKPPTKPKLQPGEKPEASPEAQATPLSPDVPSVPCPKQCRRTGTLQSNFCASNLVVTATVKSMVRGPGEGLTVTVSLIGAYKTGGLDLPSPPTDTPLKFYVPCRQCPFMKKGLSYLLMGQVEENRGPILSSESFVVLYRPNQDQILTNLSKRKCSSQPGQAAESQA</sequence>
<evidence type="ECO:0000256" key="1">
    <source>
        <dbReference type="ARBA" id="ARBA00004613"/>
    </source>
</evidence>
<evidence type="ECO:0000259" key="10">
    <source>
        <dbReference type="PROSITE" id="PS01180"/>
    </source>
</evidence>
<dbReference type="FunFam" id="2.60.120.290:FF:000005">
    <property type="entry name" value="Procollagen C-endopeptidase enhancer 1"/>
    <property type="match status" value="1"/>
</dbReference>
<dbReference type="SUPFAM" id="SSF50242">
    <property type="entry name" value="TIMP-like"/>
    <property type="match status" value="1"/>
</dbReference>
<dbReference type="SMART" id="SM00042">
    <property type="entry name" value="CUB"/>
    <property type="match status" value="2"/>
</dbReference>
<dbReference type="InterPro" id="IPR009091">
    <property type="entry name" value="RCC1/BLIP-II"/>
</dbReference>
<feature type="domain" description="CUB" evidence="10">
    <location>
        <begin position="763"/>
        <end position="877"/>
    </location>
</feature>
<dbReference type="InterPro" id="IPR036047">
    <property type="entry name" value="F-box-like_dom_sf"/>
</dbReference>
<dbReference type="InterPro" id="IPR035914">
    <property type="entry name" value="Sperma_CUB_dom_sf"/>
</dbReference>
<dbReference type="PROSITE" id="PS50189">
    <property type="entry name" value="NTR"/>
    <property type="match status" value="1"/>
</dbReference>
<dbReference type="InterPro" id="IPR052866">
    <property type="entry name" value="F-box_protein_24"/>
</dbReference>
<dbReference type="InterPro" id="IPR018933">
    <property type="entry name" value="Netrin_module_non-TIMP"/>
</dbReference>
<dbReference type="SMART" id="SM00256">
    <property type="entry name" value="FBOX"/>
    <property type="match status" value="1"/>
</dbReference>
<keyword evidence="14" id="KW-1185">Reference proteome</keyword>
<dbReference type="PANTHER" id="PTHR47004:SF1">
    <property type="entry name" value="F-BOX ONLY PROTEIN 24"/>
    <property type="match status" value="1"/>
</dbReference>
<dbReference type="InterPro" id="IPR001134">
    <property type="entry name" value="Netrin_domain"/>
</dbReference>
<dbReference type="Gene3D" id="2.60.120.290">
    <property type="entry name" value="Spermadhesin, CUB domain"/>
    <property type="match status" value="2"/>
</dbReference>
<evidence type="ECO:0000313" key="13">
    <source>
        <dbReference type="EMBL" id="MBZ3884685.1"/>
    </source>
</evidence>